<name>A0A0D2K5E7_9BACT</name>
<keyword evidence="5" id="KW-1185">Reference proteome</keyword>
<organism evidence="4 5">
    <name type="scientific">candidate division TM6 bacterium JCVI TM6SC1</name>
    <dbReference type="NCBI Taxonomy" id="1306947"/>
    <lineage>
        <taxon>Bacteria</taxon>
        <taxon>Candidatus Babelota</taxon>
        <taxon>Vermiphilus</taxon>
    </lineage>
</organism>
<gene>
    <name evidence="4" type="ORF">J120_00650</name>
</gene>
<feature type="region of interest" description="Disordered" evidence="2">
    <location>
        <begin position="411"/>
        <end position="454"/>
    </location>
</feature>
<feature type="transmembrane region" description="Helical" evidence="3">
    <location>
        <begin position="44"/>
        <end position="63"/>
    </location>
</feature>
<feature type="compositionally biased region" description="Basic and acidic residues" evidence="2">
    <location>
        <begin position="90"/>
        <end position="101"/>
    </location>
</feature>
<feature type="compositionally biased region" description="Basic and acidic residues" evidence="2">
    <location>
        <begin position="166"/>
        <end position="179"/>
    </location>
</feature>
<reference evidence="4 5" key="1">
    <citation type="journal article" date="2013" name="Proc. Natl. Acad. Sci. U.S.A.">
        <title>Candidate phylum TM6 genome recovered from a hospital sink biofilm provides genomic insights into this uncultivated phylum.</title>
        <authorList>
            <person name="McLean J.S."/>
            <person name="Lombardo M.J."/>
            <person name="Badger J.H."/>
            <person name="Edlund A."/>
            <person name="Novotny M."/>
            <person name="Yee-Greenbaum J."/>
            <person name="Vyahhi N."/>
            <person name="Hall A.P."/>
            <person name="Yang Y."/>
            <person name="Dupont C.L."/>
            <person name="Ziegler M.G."/>
            <person name="Chitsaz H."/>
            <person name="Allen A.E."/>
            <person name="Yooseph S."/>
            <person name="Tesler G."/>
            <person name="Pevzner P.A."/>
            <person name="Friedman R.M."/>
            <person name="Nealson K.H."/>
            <person name="Venter J.C."/>
            <person name="Lasken R.S."/>
        </authorList>
    </citation>
    <scope>NUCLEOTIDE SEQUENCE [LARGE SCALE GENOMIC DNA]</scope>
    <source>
        <strain evidence="4 5">TM6SC1</strain>
    </source>
</reference>
<feature type="compositionally biased region" description="Basic and acidic residues" evidence="2">
    <location>
        <begin position="148"/>
        <end position="158"/>
    </location>
</feature>
<feature type="compositionally biased region" description="Polar residues" evidence="2">
    <location>
        <begin position="420"/>
        <end position="439"/>
    </location>
</feature>
<evidence type="ECO:0000256" key="2">
    <source>
        <dbReference type="SAM" id="MobiDB-lite"/>
    </source>
</evidence>
<keyword evidence="3" id="KW-1133">Transmembrane helix</keyword>
<evidence type="ECO:0000256" key="1">
    <source>
        <dbReference type="SAM" id="Coils"/>
    </source>
</evidence>
<feature type="region of interest" description="Disordered" evidence="2">
    <location>
        <begin position="72"/>
        <end position="211"/>
    </location>
</feature>
<keyword evidence="3" id="KW-0812">Transmembrane</keyword>
<feature type="compositionally biased region" description="Polar residues" evidence="2">
    <location>
        <begin position="103"/>
        <end position="140"/>
    </location>
</feature>
<dbReference type="Proteomes" id="UP000032214">
    <property type="component" value="Unassembled WGS sequence"/>
</dbReference>
<dbReference type="AlphaFoldDB" id="A0A0D2K5E7"/>
<keyword evidence="1" id="KW-0175">Coiled coil</keyword>
<sequence length="639" mass="71465">MLAFLAGISSNINAFEYLTKREQINLPHMNPTLIRNVYQEHAKIIYAASATAIVLGLGWWLYIACIKGNNTTRSDQDRVQPDTSANASEVKQKNFAHKEEGVNISTPPDANITNKKGGYVTQSELHQDSSHSASTDTSGEPSDDEQYDSTKRDSRASDDSCVNENSADKNKEFAPDLKAENLIPSPAETSSLDSKPQDEPSDQNLSVKEDDHSELTLGTLFPLDGSSVNQDVTSEYNPFLNELTNDLSDKQVPNSIKKLKPDSDDIVAEGLNITLDDAETFDMANPKYFSTPHKKQHENDGNSISKDLLYSTKNIEDNILFNSFRSDPSSAYHSLYSGTDNIGSQEYKVGSSGTENSSQELLKSAISNESSANDHIVEKSAAISQGSQRLKKLITGASLEDAIEQLNSFHVTTPKKKQKPSSCDMTPDKSTSGSGYETCNSEESNDNSSIESVDGKLKDLSEDELNELSLDAQKIEQQSAEELQKFEDAQRKLRNRPSLSYMLGYDSKGIFEPFRENSKRLCNFNVLELVSCVIGMYHFHNYCINPQDHDIPELEYIINNQEFIENSDAHFFAKKCAEQYVHEKVNCDQGAKGPLKRRLAQWFMLYDFSGYKDKDAIENLREKYKAAIEYYINRSNPKS</sequence>
<keyword evidence="3" id="KW-0472">Membrane</keyword>
<feature type="coiled-coil region" evidence="1">
    <location>
        <begin position="458"/>
        <end position="496"/>
    </location>
</feature>
<protein>
    <submittedName>
        <fullName evidence="4">Uncharacterized protein</fullName>
    </submittedName>
</protein>
<proteinExistence type="predicted"/>
<evidence type="ECO:0000313" key="5">
    <source>
        <dbReference type="Proteomes" id="UP000032214"/>
    </source>
</evidence>
<accession>A0A0D2K5E7</accession>
<evidence type="ECO:0000256" key="3">
    <source>
        <dbReference type="SAM" id="Phobius"/>
    </source>
</evidence>
<comment type="caution">
    <text evidence="4">The sequence shown here is derived from an EMBL/GenBank/DDBJ whole genome shotgun (WGS) entry which is preliminary data.</text>
</comment>
<evidence type="ECO:0000313" key="4">
    <source>
        <dbReference type="EMBL" id="KIX85472.1"/>
    </source>
</evidence>
<dbReference type="EMBL" id="ARQD01000001">
    <property type="protein sequence ID" value="KIX85472.1"/>
    <property type="molecule type" value="Genomic_DNA"/>
</dbReference>